<accession>S5UC04</accession>
<dbReference type="SUPFAM" id="SSF48498">
    <property type="entry name" value="Tetracyclin repressor-like, C-terminal domain"/>
    <property type="match status" value="1"/>
</dbReference>
<name>S5UC04_9BACT</name>
<evidence type="ECO:0000313" key="1">
    <source>
        <dbReference type="EMBL" id="AGS49427.1"/>
    </source>
</evidence>
<dbReference type="AlphaFoldDB" id="S5UC04"/>
<reference evidence="1" key="1">
    <citation type="journal article" date="2013" name="Proc. Natl. Acad. Sci. U.S.A.">
        <title>Mapping gene clusters within arrayed metagenomic libraries to expand the structural diversity of biomedically relevant natural products.</title>
        <authorList>
            <person name="Owen J.G."/>
            <person name="Reddy B.V."/>
            <person name="Ternei M.A."/>
            <person name="Charlop-Powers Z."/>
            <person name="Calle P.Y."/>
            <person name="Kim J.H."/>
            <person name="Brady S.F."/>
        </authorList>
    </citation>
    <scope>NUCLEOTIDE SEQUENCE</scope>
</reference>
<dbReference type="EMBL" id="KF264542">
    <property type="protein sequence ID" value="AGS49427.1"/>
    <property type="molecule type" value="Genomic_DNA"/>
</dbReference>
<dbReference type="InterPro" id="IPR036271">
    <property type="entry name" value="Tet_transcr_reg_TetR-rel_C_sf"/>
</dbReference>
<organism evidence="1">
    <name type="scientific">uncultured bacterium esnapd4</name>
    <dbReference type="NCBI Taxonomy" id="1366610"/>
    <lineage>
        <taxon>Bacteria</taxon>
        <taxon>environmental samples</taxon>
    </lineage>
</organism>
<sequence>MQVSSEVLAQRTDITQRVTTMWQIVLPGLVPPRRRAKFTPEGSA</sequence>
<proteinExistence type="predicted"/>
<protein>
    <submittedName>
        <fullName evidence="1">Uncharacterized protein</fullName>
    </submittedName>
</protein>